<dbReference type="EMBL" id="AOLM01000024">
    <property type="protein sequence ID" value="ELZ89993.1"/>
    <property type="molecule type" value="Genomic_DNA"/>
</dbReference>
<dbReference type="AlphaFoldDB" id="M0I1W9"/>
<protein>
    <submittedName>
        <fullName evidence="1">Uncharacterized protein</fullName>
    </submittedName>
</protein>
<dbReference type="Proteomes" id="UP000011508">
    <property type="component" value="Unassembled WGS sequence"/>
</dbReference>
<evidence type="ECO:0000313" key="1">
    <source>
        <dbReference type="EMBL" id="ELZ89993.1"/>
    </source>
</evidence>
<name>M0I1W9_9EURY</name>
<organism evidence="1 2">
    <name type="scientific">Haloferax sulfurifontis ATCC BAA-897</name>
    <dbReference type="NCBI Taxonomy" id="662480"/>
    <lineage>
        <taxon>Archaea</taxon>
        <taxon>Methanobacteriati</taxon>
        <taxon>Methanobacteriota</taxon>
        <taxon>Stenosarchaea group</taxon>
        <taxon>Halobacteria</taxon>
        <taxon>Halobacteriales</taxon>
        <taxon>Haloferacaceae</taxon>
        <taxon>Haloferax</taxon>
    </lineage>
</organism>
<sequence length="63" mass="7288">MQHQTVLLECSLLSSTRLVLTIHLLFNYLILLDNHSFQSEIYQTISKALFDSPAQQQRLEQVA</sequence>
<reference evidence="1 2" key="1">
    <citation type="journal article" date="2014" name="PLoS Genet.">
        <title>Phylogenetically driven sequencing of extremely halophilic archaea reveals strategies for static and dynamic osmo-response.</title>
        <authorList>
            <person name="Becker E.A."/>
            <person name="Seitzer P.M."/>
            <person name="Tritt A."/>
            <person name="Larsen D."/>
            <person name="Krusor M."/>
            <person name="Yao A.I."/>
            <person name="Wu D."/>
            <person name="Madern D."/>
            <person name="Eisen J.A."/>
            <person name="Darling A.E."/>
            <person name="Facciotti M.T."/>
        </authorList>
    </citation>
    <scope>NUCLEOTIDE SEQUENCE [LARGE SCALE GENOMIC DNA]</scope>
    <source>
        <strain evidence="1 2">ATCC BAA-897</strain>
    </source>
</reference>
<evidence type="ECO:0000313" key="2">
    <source>
        <dbReference type="Proteomes" id="UP000011508"/>
    </source>
</evidence>
<accession>M0I1W9</accession>
<comment type="caution">
    <text evidence="1">The sequence shown here is derived from an EMBL/GenBank/DDBJ whole genome shotgun (WGS) entry which is preliminary data.</text>
</comment>
<gene>
    <name evidence="1" type="ORF">C441_15006</name>
</gene>
<keyword evidence="2" id="KW-1185">Reference proteome</keyword>
<proteinExistence type="predicted"/>